<gene>
    <name evidence="4" type="ORF">HPBE_LOCUS20545</name>
</gene>
<reference evidence="6" key="2">
    <citation type="submission" date="2019-09" db="UniProtKB">
        <authorList>
            <consortium name="WormBaseParasite"/>
        </authorList>
    </citation>
    <scope>IDENTIFICATION</scope>
</reference>
<evidence type="ECO:0000313" key="5">
    <source>
        <dbReference type="Proteomes" id="UP000050761"/>
    </source>
</evidence>
<organism evidence="5 6">
    <name type="scientific">Heligmosomoides polygyrus</name>
    <name type="common">Parasitic roundworm</name>
    <dbReference type="NCBI Taxonomy" id="6339"/>
    <lineage>
        <taxon>Eukaryota</taxon>
        <taxon>Metazoa</taxon>
        <taxon>Ecdysozoa</taxon>
        <taxon>Nematoda</taxon>
        <taxon>Chromadorea</taxon>
        <taxon>Rhabditida</taxon>
        <taxon>Rhabditina</taxon>
        <taxon>Rhabditomorpha</taxon>
        <taxon>Strongyloidea</taxon>
        <taxon>Heligmosomidae</taxon>
        <taxon>Heligmosomoides</taxon>
    </lineage>
</organism>
<comment type="similarity">
    <text evidence="1">Belongs to the FGGY kinase family.</text>
</comment>
<dbReference type="Proteomes" id="UP000050761">
    <property type="component" value="Unassembled WGS sequence"/>
</dbReference>
<reference evidence="4 5" key="1">
    <citation type="submission" date="2018-11" db="EMBL/GenBank/DDBJ databases">
        <authorList>
            <consortium name="Pathogen Informatics"/>
        </authorList>
    </citation>
    <scope>NUCLEOTIDE SEQUENCE [LARGE SCALE GENOMIC DNA]</scope>
</reference>
<dbReference type="PANTHER" id="PTHR10196">
    <property type="entry name" value="SUGAR KINASE"/>
    <property type="match status" value="1"/>
</dbReference>
<dbReference type="GO" id="GO:0046167">
    <property type="term" value="P:glycerol-3-phosphate biosynthetic process"/>
    <property type="evidence" value="ECO:0007669"/>
    <property type="project" value="TreeGrafter"/>
</dbReference>
<evidence type="ECO:0000256" key="1">
    <source>
        <dbReference type="ARBA" id="ARBA00009156"/>
    </source>
</evidence>
<dbReference type="AlphaFoldDB" id="A0A183GE25"/>
<sequence length="164" mass="18329">MLVNTLQNDYNRTILRIIGFPMSILPPLVDSASTTPMGYVAQRLFSRRIPIHAVLADQHSALYGSGGWRKGDVKISLGTGTFVDLNTGSRIHASMNGRMDMRLYPLVGWRVNNTPVFIAEGNDHNTAVVLRWAQSIGEIMIFLISRISRREWGSATASLWIPIY</sequence>
<dbReference type="GO" id="GO:0006071">
    <property type="term" value="P:glycerol metabolic process"/>
    <property type="evidence" value="ECO:0007669"/>
    <property type="project" value="TreeGrafter"/>
</dbReference>
<evidence type="ECO:0000256" key="2">
    <source>
        <dbReference type="ARBA" id="ARBA00022679"/>
    </source>
</evidence>
<dbReference type="GO" id="GO:0016301">
    <property type="term" value="F:kinase activity"/>
    <property type="evidence" value="ECO:0007669"/>
    <property type="project" value="UniProtKB-KW"/>
</dbReference>
<dbReference type="InterPro" id="IPR043129">
    <property type="entry name" value="ATPase_NBD"/>
</dbReference>
<protein>
    <submittedName>
        <fullName evidence="6">NAGPA domain-containing protein</fullName>
    </submittedName>
</protein>
<name>A0A183GE25_HELPZ</name>
<dbReference type="GO" id="GO:0006641">
    <property type="term" value="P:triglyceride metabolic process"/>
    <property type="evidence" value="ECO:0007669"/>
    <property type="project" value="TreeGrafter"/>
</dbReference>
<keyword evidence="2" id="KW-0808">Transferase</keyword>
<dbReference type="GO" id="GO:0005739">
    <property type="term" value="C:mitochondrion"/>
    <property type="evidence" value="ECO:0007669"/>
    <property type="project" value="TreeGrafter"/>
</dbReference>
<dbReference type="PANTHER" id="PTHR10196:SF68">
    <property type="entry name" value="GLYCEROL KINASE 5-RELATED"/>
    <property type="match status" value="1"/>
</dbReference>
<dbReference type="SUPFAM" id="SSF53067">
    <property type="entry name" value="Actin-like ATPase domain"/>
    <property type="match status" value="2"/>
</dbReference>
<keyword evidence="3" id="KW-0418">Kinase</keyword>
<dbReference type="OrthoDB" id="6278781at2759"/>
<dbReference type="EMBL" id="UZAH01032239">
    <property type="protein sequence ID" value="VDP20598.1"/>
    <property type="molecule type" value="Genomic_DNA"/>
</dbReference>
<keyword evidence="5" id="KW-1185">Reference proteome</keyword>
<dbReference type="WBParaSite" id="HPBE_0002054601-mRNA-1">
    <property type="protein sequence ID" value="HPBE_0002054601-mRNA-1"/>
    <property type="gene ID" value="HPBE_0002054601"/>
</dbReference>
<evidence type="ECO:0000313" key="6">
    <source>
        <dbReference type="WBParaSite" id="HPBE_0002054601-mRNA-1"/>
    </source>
</evidence>
<accession>A0A3P8CI32</accession>
<evidence type="ECO:0000256" key="3">
    <source>
        <dbReference type="ARBA" id="ARBA00022777"/>
    </source>
</evidence>
<accession>A0A183GE25</accession>
<dbReference type="Gene3D" id="3.30.420.40">
    <property type="match status" value="2"/>
</dbReference>
<proteinExistence type="inferred from homology"/>
<evidence type="ECO:0000313" key="4">
    <source>
        <dbReference type="EMBL" id="VDP20598.1"/>
    </source>
</evidence>